<feature type="transmembrane region" description="Helical" evidence="5">
    <location>
        <begin position="182"/>
        <end position="202"/>
    </location>
</feature>
<organism evidence="6 7">
    <name type="scientific">Thermoanaerobacterium butyriciformans</name>
    <dbReference type="NCBI Taxonomy" id="1702242"/>
    <lineage>
        <taxon>Bacteria</taxon>
        <taxon>Bacillati</taxon>
        <taxon>Bacillota</taxon>
        <taxon>Clostridia</taxon>
        <taxon>Thermoanaerobacterales</taxon>
        <taxon>Thermoanaerobacteraceae</taxon>
        <taxon>Thermoanaerobacterium</taxon>
    </lineage>
</organism>
<dbReference type="Proteomes" id="UP001166402">
    <property type="component" value="Unassembled WGS sequence"/>
</dbReference>
<feature type="transmembrane region" description="Helical" evidence="5">
    <location>
        <begin position="115"/>
        <end position="133"/>
    </location>
</feature>
<feature type="transmembrane region" description="Helical" evidence="5">
    <location>
        <begin position="366"/>
        <end position="385"/>
    </location>
</feature>
<protein>
    <submittedName>
        <fullName evidence="6">Mn2+/Fe2+ NRAMP family transporter</fullName>
    </submittedName>
</protein>
<feature type="transmembrane region" description="Helical" evidence="5">
    <location>
        <begin position="275"/>
        <end position="295"/>
    </location>
</feature>
<name>A0ABS4NHF7_9THEO</name>
<evidence type="ECO:0000256" key="4">
    <source>
        <dbReference type="ARBA" id="ARBA00023136"/>
    </source>
</evidence>
<evidence type="ECO:0000256" key="3">
    <source>
        <dbReference type="ARBA" id="ARBA00022989"/>
    </source>
</evidence>
<keyword evidence="2 5" id="KW-0812">Transmembrane</keyword>
<feature type="transmembrane region" description="Helical" evidence="5">
    <location>
        <begin position="223"/>
        <end position="246"/>
    </location>
</feature>
<dbReference type="InterPro" id="IPR001046">
    <property type="entry name" value="NRAMP_fam"/>
</dbReference>
<gene>
    <name evidence="6" type="ORF">J2Z80_002105</name>
</gene>
<dbReference type="PANTHER" id="PTHR11706">
    <property type="entry name" value="SOLUTE CARRIER PROTEIN FAMILY 11 MEMBER"/>
    <property type="match status" value="1"/>
</dbReference>
<keyword evidence="3 5" id="KW-1133">Transmembrane helix</keyword>
<feature type="transmembrane region" description="Helical" evidence="5">
    <location>
        <begin position="82"/>
        <end position="103"/>
    </location>
</feature>
<keyword evidence="7" id="KW-1185">Reference proteome</keyword>
<dbReference type="Pfam" id="PF01566">
    <property type="entry name" value="Nramp"/>
    <property type="match status" value="1"/>
</dbReference>
<sequence length="396" mass="42381">MKRGKYSSSMLIGAAFLMATSAIGPGFLTQTAVFTEKYLASFSTIILITIIVDIIAQVNIWRIIIAAGKYGQEIANDVFHGLGYFIAFLVFIGGIAFNIGNIAGTGMAFNTMFGIDPRIGAAISAIIAIAIFLSKEFGNVMDRFAQVLGALMILLATYVAIAAHPPVGEVIIRTVTPKKIEFLPIITLIGGSVGGYITFAGGHRLLQGGVKGIEAVNNATKSATLGIIVAAIMRYVLFFGALGIAIKGVKFDSVNPAATPFLTVAGTFGYKMFGLVLWAAATTSVVGCSFTSLSFIRTFFKSVDKYFEKYIIWFIVFCTVVFVIVGKPVTLLIFAGAINGLILPLTLGSMLLASRNKKIIRDYQHPPIFTILGILVFILTLYGGISSLSEIAQLFK</sequence>
<feature type="transmembrane region" description="Helical" evidence="5">
    <location>
        <begin position="307"/>
        <end position="325"/>
    </location>
</feature>
<dbReference type="PANTHER" id="PTHR11706:SF2">
    <property type="entry name" value="TRANSPORTER PROTEIN"/>
    <property type="match status" value="1"/>
</dbReference>
<feature type="transmembrane region" description="Helical" evidence="5">
    <location>
        <begin position="145"/>
        <end position="162"/>
    </location>
</feature>
<keyword evidence="4 5" id="KW-0472">Membrane</keyword>
<feature type="transmembrane region" description="Helical" evidence="5">
    <location>
        <begin position="331"/>
        <end position="354"/>
    </location>
</feature>
<comment type="caution">
    <text evidence="6">The sequence shown here is derived from an EMBL/GenBank/DDBJ whole genome shotgun (WGS) entry which is preliminary data.</text>
</comment>
<reference evidence="6" key="1">
    <citation type="submission" date="2021-03" db="EMBL/GenBank/DDBJ databases">
        <title>Genomic Encyclopedia of Type Strains, Phase IV (KMG-IV): sequencing the most valuable type-strain genomes for metagenomic binning, comparative biology and taxonomic classification.</title>
        <authorList>
            <person name="Goeker M."/>
        </authorList>
    </citation>
    <scope>NUCLEOTIDE SEQUENCE</scope>
    <source>
        <strain evidence="6">DSM 101588</strain>
    </source>
</reference>
<feature type="transmembrane region" description="Helical" evidence="5">
    <location>
        <begin position="38"/>
        <end position="61"/>
    </location>
</feature>
<dbReference type="RefSeq" id="WP_245301268.1">
    <property type="nucleotide sequence ID" value="NZ_JAGGLT010000023.1"/>
</dbReference>
<evidence type="ECO:0000256" key="5">
    <source>
        <dbReference type="SAM" id="Phobius"/>
    </source>
</evidence>
<evidence type="ECO:0000313" key="7">
    <source>
        <dbReference type="Proteomes" id="UP001166402"/>
    </source>
</evidence>
<accession>A0ABS4NHF7</accession>
<evidence type="ECO:0000256" key="1">
    <source>
        <dbReference type="ARBA" id="ARBA00004141"/>
    </source>
</evidence>
<evidence type="ECO:0000313" key="6">
    <source>
        <dbReference type="EMBL" id="MBP2072574.1"/>
    </source>
</evidence>
<evidence type="ECO:0000256" key="2">
    <source>
        <dbReference type="ARBA" id="ARBA00022692"/>
    </source>
</evidence>
<comment type="subcellular location">
    <subcellularLocation>
        <location evidence="1">Membrane</location>
        <topology evidence="1">Multi-pass membrane protein</topology>
    </subcellularLocation>
</comment>
<dbReference type="EMBL" id="JAGGLT010000023">
    <property type="protein sequence ID" value="MBP2072574.1"/>
    <property type="molecule type" value="Genomic_DNA"/>
</dbReference>
<proteinExistence type="predicted"/>